<gene>
    <name evidence="2" type="ORF">ND810_11960</name>
</gene>
<dbReference type="InterPro" id="IPR025495">
    <property type="entry name" value="DUF4386"/>
</dbReference>
<feature type="transmembrane region" description="Helical" evidence="1">
    <location>
        <begin position="183"/>
        <end position="204"/>
    </location>
</feature>
<evidence type="ECO:0000256" key="1">
    <source>
        <dbReference type="SAM" id="Phobius"/>
    </source>
</evidence>
<reference evidence="2" key="1">
    <citation type="submission" date="2022-06" db="EMBL/GenBank/DDBJ databases">
        <title>Leptospira isolates from biofilms formed at urban environments.</title>
        <authorList>
            <person name="Ribeiro P.S."/>
            <person name="Sousa T."/>
            <person name="Carvalho N."/>
            <person name="Aburjaile F."/>
            <person name="Neves F."/>
            <person name="Oliveira D."/>
            <person name="Blanco L."/>
            <person name="Lima J."/>
            <person name="Costa F."/>
            <person name="Brenig B."/>
            <person name="Soares S."/>
            <person name="Ramos R."/>
            <person name="Goes-Neto A."/>
            <person name="Matiuzzi M."/>
            <person name="Azevedo V."/>
            <person name="Ristow P."/>
        </authorList>
    </citation>
    <scope>NUCLEOTIDE SEQUENCE</scope>
    <source>
        <strain evidence="2">VSF7</strain>
    </source>
</reference>
<feature type="transmembrane region" description="Helical" evidence="1">
    <location>
        <begin position="92"/>
        <end position="114"/>
    </location>
</feature>
<keyword evidence="1" id="KW-1133">Transmembrane helix</keyword>
<evidence type="ECO:0000313" key="2">
    <source>
        <dbReference type="EMBL" id="MCW7515873.1"/>
    </source>
</evidence>
<feature type="transmembrane region" description="Helical" evidence="1">
    <location>
        <begin position="210"/>
        <end position="230"/>
    </location>
</feature>
<dbReference type="Proteomes" id="UP001209694">
    <property type="component" value="Unassembled WGS sequence"/>
</dbReference>
<keyword evidence="1" id="KW-0812">Transmembrane</keyword>
<protein>
    <submittedName>
        <fullName evidence="2">DUF4386 domain-containing protein</fullName>
    </submittedName>
</protein>
<dbReference type="RefSeq" id="WP_265356170.1">
    <property type="nucleotide sequence ID" value="NZ_JAMQPS010000003.1"/>
</dbReference>
<feature type="transmembrane region" description="Helical" evidence="1">
    <location>
        <begin position="60"/>
        <end position="80"/>
    </location>
</feature>
<proteinExistence type="predicted"/>
<sequence length="241" mass="27895">MKNETMKWNPYIGLVLIIIPILIQIPYTLLIMNFQYPDILRQPTDLILSEFQKGGSSLVWTWWFFGISGLPLFFAFIHLYQNTKENSPLLSLTAVIFGVASLFFQLIGLLRWVFVVPILSNLYFDPQSSEIMKQAVLINFQTIHHLFGVLIGEHLGQLFTILWMFLVSIVFRKNQIFPKWISYFGMISAFLYLLAQFELFSLVIPEVKEIPFAGLVGSLCWLVWMMALGIQMLKRKSSVIT</sequence>
<comment type="caution">
    <text evidence="2">The sequence shown here is derived from an EMBL/GenBank/DDBJ whole genome shotgun (WGS) entry which is preliminary data.</text>
</comment>
<dbReference type="Pfam" id="PF14329">
    <property type="entry name" value="DUF4386"/>
    <property type="match status" value="1"/>
</dbReference>
<accession>A0AAW5V646</accession>
<organism evidence="2 3">
    <name type="scientific">Leptospira levettii</name>
    <dbReference type="NCBI Taxonomy" id="2023178"/>
    <lineage>
        <taxon>Bacteria</taxon>
        <taxon>Pseudomonadati</taxon>
        <taxon>Spirochaetota</taxon>
        <taxon>Spirochaetia</taxon>
        <taxon>Leptospirales</taxon>
        <taxon>Leptospiraceae</taxon>
        <taxon>Leptospira</taxon>
    </lineage>
</organism>
<dbReference type="AlphaFoldDB" id="A0AAW5V646"/>
<name>A0AAW5V646_9LEPT</name>
<dbReference type="EMBL" id="JAMQQD010000004">
    <property type="protein sequence ID" value="MCW7515873.1"/>
    <property type="molecule type" value="Genomic_DNA"/>
</dbReference>
<feature type="transmembrane region" description="Helical" evidence="1">
    <location>
        <begin position="154"/>
        <end position="171"/>
    </location>
</feature>
<keyword evidence="1" id="KW-0472">Membrane</keyword>
<evidence type="ECO:0000313" key="3">
    <source>
        <dbReference type="Proteomes" id="UP001209694"/>
    </source>
</evidence>
<feature type="transmembrane region" description="Helical" evidence="1">
    <location>
        <begin position="12"/>
        <end position="36"/>
    </location>
</feature>